<keyword evidence="4" id="KW-0433">Leucine-rich repeat</keyword>
<evidence type="ECO:0000256" key="14">
    <source>
        <dbReference type="ARBA" id="ARBA00023180"/>
    </source>
</evidence>
<dbReference type="PROSITE" id="PS50011">
    <property type="entry name" value="PROTEIN_KINASE_DOM"/>
    <property type="match status" value="1"/>
</dbReference>
<feature type="region of interest" description="Disordered" evidence="16">
    <location>
        <begin position="574"/>
        <end position="610"/>
    </location>
</feature>
<reference evidence="18" key="1">
    <citation type="submission" date="2018-02" db="EMBL/GenBank/DDBJ databases">
        <authorList>
            <person name="Cohen D.B."/>
            <person name="Kent A.D."/>
        </authorList>
    </citation>
    <scope>NUCLEOTIDE SEQUENCE</scope>
</reference>
<evidence type="ECO:0000256" key="3">
    <source>
        <dbReference type="ARBA" id="ARBA00022527"/>
    </source>
</evidence>
<evidence type="ECO:0000313" key="18">
    <source>
        <dbReference type="EMBL" id="SPD08030.1"/>
    </source>
</evidence>
<keyword evidence="14" id="KW-0325">Glycoprotein</keyword>
<feature type="domain" description="Protein kinase" evidence="17">
    <location>
        <begin position="1"/>
        <end position="204"/>
    </location>
</feature>
<evidence type="ECO:0000256" key="13">
    <source>
        <dbReference type="ARBA" id="ARBA00023136"/>
    </source>
</evidence>
<dbReference type="GO" id="GO:0005524">
    <property type="term" value="F:ATP binding"/>
    <property type="evidence" value="ECO:0007669"/>
    <property type="project" value="UniProtKB-KW"/>
</dbReference>
<dbReference type="Pfam" id="PF00069">
    <property type="entry name" value="Pkinase"/>
    <property type="match status" value="1"/>
</dbReference>
<evidence type="ECO:0000256" key="7">
    <source>
        <dbReference type="ARBA" id="ARBA00022729"/>
    </source>
</evidence>
<dbReference type="PROSITE" id="PS00108">
    <property type="entry name" value="PROTEIN_KINASE_ST"/>
    <property type="match status" value="1"/>
</dbReference>
<keyword evidence="13" id="KW-0472">Membrane</keyword>
<keyword evidence="15" id="KW-0175">Coiled coil</keyword>
<dbReference type="EMBL" id="OIVN01002997">
    <property type="protein sequence ID" value="SPD08030.1"/>
    <property type="molecule type" value="Genomic_DNA"/>
</dbReference>
<evidence type="ECO:0000256" key="1">
    <source>
        <dbReference type="ARBA" id="ARBA00004167"/>
    </source>
</evidence>
<dbReference type="InterPro" id="IPR008271">
    <property type="entry name" value="Ser/Thr_kinase_AS"/>
</dbReference>
<keyword evidence="6" id="KW-0812">Transmembrane</keyword>
<dbReference type="InterPro" id="IPR000719">
    <property type="entry name" value="Prot_kinase_dom"/>
</dbReference>
<dbReference type="GO" id="GO:0016020">
    <property type="term" value="C:membrane"/>
    <property type="evidence" value="ECO:0007669"/>
    <property type="project" value="UniProtKB-SubCell"/>
</dbReference>
<evidence type="ECO:0000259" key="17">
    <source>
        <dbReference type="PROSITE" id="PS50011"/>
    </source>
</evidence>
<sequence>MLVYEYIPNGTLMDSLSGKSGIRLDWMGRLKATLGAARGLVYLHEHANPSIIHRDIKSNNILLDESFNAKVADFGLSKSELDSGRNSVTTQVKGTLGYLDPEYYMSQQLTKKSDVYSFGVVMLELITARRPIERGKHIVGEVRKAMDKTKDLYNLHEIIDPFIGLGKSLKGLEEFVNLAMRCVEESGDKRPTMDEVVKEIEKIMQLAGMNLSADSEPSSANYVEVSKGSSHHPYNSDAFSYSSLGQPRSAPLLLNYQPLIGNFLEGPTVPRAQEVRVEPTTLYVAHPATLATPPENLDLIPTGEVSEMAPPIDPYELMGKKSKGKGKAKQGAQAKKQRRAIYEVIALEQEPQSADSESAAREELAQPPPIVENDKPEVVSEPPPRAKRARTEGEPSYLSSPSSSDDVWALELMVGQRPITIRDIVLDTSNVEHSAKVAHALAAATCLPGDFQAWTICPQAEYSAISPAGLSWAFELTKCLKEKEAEHVKAIAVVMENATANYTSLEQEHQKAIHNMKEAEEQARTEAEQKAKMAAEVAELQEKVKLQGVFNRGFRDGWKLALKRANVPSFSEMYLRDNTPLPYPEASLKETDDEGEDEEEDDETEEAGTE</sequence>
<keyword evidence="8" id="KW-0677">Repeat</keyword>
<keyword evidence="10" id="KW-0418">Kinase</keyword>
<dbReference type="SUPFAM" id="SSF56112">
    <property type="entry name" value="Protein kinase-like (PK-like)"/>
    <property type="match status" value="1"/>
</dbReference>
<evidence type="ECO:0000256" key="6">
    <source>
        <dbReference type="ARBA" id="ARBA00022692"/>
    </source>
</evidence>
<dbReference type="FunFam" id="1.10.510.10:FF:000453">
    <property type="entry name" value="LRR receptor-like serine/threonine-protein kinase HSL2"/>
    <property type="match status" value="1"/>
</dbReference>
<dbReference type="PANTHER" id="PTHR47989:SF62">
    <property type="entry name" value="OS05G0423500 PROTEIN"/>
    <property type="match status" value="1"/>
</dbReference>
<dbReference type="GO" id="GO:0004674">
    <property type="term" value="F:protein serine/threonine kinase activity"/>
    <property type="evidence" value="ECO:0007669"/>
    <property type="project" value="UniProtKB-KW"/>
</dbReference>
<keyword evidence="5" id="KW-0808">Transferase</keyword>
<feature type="coiled-coil region" evidence="15">
    <location>
        <begin position="495"/>
        <end position="543"/>
    </location>
</feature>
<feature type="compositionally biased region" description="Acidic residues" evidence="16">
    <location>
        <begin position="591"/>
        <end position="610"/>
    </location>
</feature>
<dbReference type="AlphaFoldDB" id="A0A2N9H8Q0"/>
<evidence type="ECO:0000256" key="10">
    <source>
        <dbReference type="ARBA" id="ARBA00022777"/>
    </source>
</evidence>
<name>A0A2N9H8Q0_FAGSY</name>
<evidence type="ECO:0000256" key="2">
    <source>
        <dbReference type="ARBA" id="ARBA00012513"/>
    </source>
</evidence>
<evidence type="ECO:0000256" key="4">
    <source>
        <dbReference type="ARBA" id="ARBA00022614"/>
    </source>
</evidence>
<evidence type="ECO:0000256" key="9">
    <source>
        <dbReference type="ARBA" id="ARBA00022741"/>
    </source>
</evidence>
<protein>
    <recommendedName>
        <fullName evidence="2">non-specific serine/threonine protein kinase</fullName>
        <ecNumber evidence="2">2.7.11.1</ecNumber>
    </recommendedName>
</protein>
<evidence type="ECO:0000256" key="5">
    <source>
        <dbReference type="ARBA" id="ARBA00022679"/>
    </source>
</evidence>
<keyword evidence="7" id="KW-0732">Signal</keyword>
<evidence type="ECO:0000256" key="15">
    <source>
        <dbReference type="SAM" id="Coils"/>
    </source>
</evidence>
<evidence type="ECO:0000256" key="12">
    <source>
        <dbReference type="ARBA" id="ARBA00022989"/>
    </source>
</evidence>
<comment type="subcellular location">
    <subcellularLocation>
        <location evidence="1">Membrane</location>
        <topology evidence="1">Single-pass membrane protein</topology>
    </subcellularLocation>
</comment>
<evidence type="ECO:0000256" key="8">
    <source>
        <dbReference type="ARBA" id="ARBA00022737"/>
    </source>
</evidence>
<keyword evidence="12" id="KW-1133">Transmembrane helix</keyword>
<evidence type="ECO:0000256" key="16">
    <source>
        <dbReference type="SAM" id="MobiDB-lite"/>
    </source>
</evidence>
<proteinExistence type="predicted"/>
<dbReference type="InterPro" id="IPR011009">
    <property type="entry name" value="Kinase-like_dom_sf"/>
</dbReference>
<keyword evidence="9" id="KW-0547">Nucleotide-binding</keyword>
<accession>A0A2N9H8Q0</accession>
<dbReference type="Gene3D" id="1.10.510.10">
    <property type="entry name" value="Transferase(Phosphotransferase) domain 1"/>
    <property type="match status" value="1"/>
</dbReference>
<dbReference type="PANTHER" id="PTHR47989">
    <property type="entry name" value="OS01G0750732 PROTEIN"/>
    <property type="match status" value="1"/>
</dbReference>
<keyword evidence="11" id="KW-0067">ATP-binding</keyword>
<feature type="region of interest" description="Disordered" evidence="16">
    <location>
        <begin position="349"/>
        <end position="403"/>
    </location>
</feature>
<evidence type="ECO:0000256" key="11">
    <source>
        <dbReference type="ARBA" id="ARBA00022840"/>
    </source>
</evidence>
<organism evidence="18">
    <name type="scientific">Fagus sylvatica</name>
    <name type="common">Beechnut</name>
    <dbReference type="NCBI Taxonomy" id="28930"/>
    <lineage>
        <taxon>Eukaryota</taxon>
        <taxon>Viridiplantae</taxon>
        <taxon>Streptophyta</taxon>
        <taxon>Embryophyta</taxon>
        <taxon>Tracheophyta</taxon>
        <taxon>Spermatophyta</taxon>
        <taxon>Magnoliopsida</taxon>
        <taxon>eudicotyledons</taxon>
        <taxon>Gunneridae</taxon>
        <taxon>Pentapetalae</taxon>
        <taxon>rosids</taxon>
        <taxon>fabids</taxon>
        <taxon>Fagales</taxon>
        <taxon>Fagaceae</taxon>
        <taxon>Fagus</taxon>
    </lineage>
</organism>
<dbReference type="EC" id="2.7.11.1" evidence="2"/>
<gene>
    <name evidence="18" type="ORF">FSB_LOCUS35912</name>
</gene>
<dbReference type="SMART" id="SM00220">
    <property type="entry name" value="S_TKc"/>
    <property type="match status" value="1"/>
</dbReference>
<keyword evidence="3" id="KW-0723">Serine/threonine-protein kinase</keyword>